<dbReference type="InterPro" id="IPR036429">
    <property type="entry name" value="SpoA-like_sf"/>
</dbReference>
<dbReference type="EMBL" id="QDKJ01000006">
    <property type="protein sequence ID" value="PWC12811.1"/>
    <property type="molecule type" value="Genomic_DNA"/>
</dbReference>
<dbReference type="SUPFAM" id="SSF101801">
    <property type="entry name" value="Surface presentation of antigens (SPOA)"/>
    <property type="match status" value="1"/>
</dbReference>
<evidence type="ECO:0000313" key="3">
    <source>
        <dbReference type="Proteomes" id="UP000245138"/>
    </source>
</evidence>
<protein>
    <submittedName>
        <fullName evidence="2">YscQ/HrcQ family type III secretion apparatus protein</fullName>
    </submittedName>
</protein>
<evidence type="ECO:0000313" key="2">
    <source>
        <dbReference type="EMBL" id="PWC12811.1"/>
    </source>
</evidence>
<dbReference type="InterPro" id="IPR001543">
    <property type="entry name" value="FliN-like_C"/>
</dbReference>
<evidence type="ECO:0000259" key="1">
    <source>
        <dbReference type="Pfam" id="PF01052"/>
    </source>
</evidence>
<reference evidence="2 3" key="1">
    <citation type="submission" date="2018-04" db="EMBL/GenBank/DDBJ databases">
        <title>Brenneria corticis sp.nov.</title>
        <authorList>
            <person name="Li Y."/>
        </authorList>
    </citation>
    <scope>NUCLEOTIDE SEQUENCE [LARGE SCALE GENOMIC DNA]</scope>
    <source>
        <strain evidence="2 3">LMG 27715</strain>
    </source>
</reference>
<gene>
    <name evidence="2" type="ORF">B4923_09810</name>
</gene>
<organism evidence="2 3">
    <name type="scientific">Brenneria roseae subsp. americana</name>
    <dbReference type="NCBI Taxonomy" id="1508507"/>
    <lineage>
        <taxon>Bacteria</taxon>
        <taxon>Pseudomonadati</taxon>
        <taxon>Pseudomonadota</taxon>
        <taxon>Gammaproteobacteria</taxon>
        <taxon>Enterobacterales</taxon>
        <taxon>Pectobacteriaceae</taxon>
        <taxon>Brenneria</taxon>
    </lineage>
</organism>
<accession>A0A2U1TTS7</accession>
<dbReference type="Proteomes" id="UP000245138">
    <property type="component" value="Unassembled WGS sequence"/>
</dbReference>
<feature type="domain" description="Flagellar motor switch protein FliN-like C-terminal" evidence="1">
    <location>
        <begin position="276"/>
        <end position="343"/>
    </location>
</feature>
<dbReference type="NCBIfam" id="TIGR02551">
    <property type="entry name" value="SpaO_YscQ"/>
    <property type="match status" value="1"/>
</dbReference>
<dbReference type="GO" id="GO:0030254">
    <property type="term" value="P:protein secretion by the type III secretion system"/>
    <property type="evidence" value="ECO:0007669"/>
    <property type="project" value="InterPro"/>
</dbReference>
<sequence>MSIRPLTLPAMSAGQADVRRQLAAGATLPFSREHQAGTLHLHLAEGQPRETTSDWRCDHGAFALSDPSPVSLLADCPLLPIDNAAAPSHAWYWTLYNQSLSPSIHAVMGEIQPGIAPVAYHDVVTVWLTVSWGGIRVRSQMIASSTTWLALLSRAGWQYAYTALPPPFTITAPLILAEVVLTSEALRHIRAGDLILPSHPYFSPSGQGTLMLPPWRLHGMLQLNGLAPYHFTVTDMENAPVNTAFDAPTPENPAITGDNVTEKASENNASIAPLPSLPITLHIRCGDVTVTLPTLQRLTHGAVLTLNHIVPGEAWLYHGDLPLAQGELVDVEGKLGLQITRRLTGLDAATALKESAQ</sequence>
<keyword evidence="3" id="KW-1185">Reference proteome</keyword>
<dbReference type="RefSeq" id="WP_109054164.1">
    <property type="nucleotide sequence ID" value="NZ_QDKJ01000006.1"/>
</dbReference>
<dbReference type="Gene3D" id="2.30.330.10">
    <property type="entry name" value="SpoA-like"/>
    <property type="match status" value="1"/>
</dbReference>
<name>A0A2U1TTS7_9GAMM</name>
<dbReference type="InterPro" id="IPR013385">
    <property type="entry name" value="T3SS_SpaO/YscQ/SpaO"/>
</dbReference>
<dbReference type="OrthoDB" id="6516509at2"/>
<dbReference type="AlphaFoldDB" id="A0A2U1TTS7"/>
<proteinExistence type="predicted"/>
<comment type="caution">
    <text evidence="2">The sequence shown here is derived from an EMBL/GenBank/DDBJ whole genome shotgun (WGS) entry which is preliminary data.</text>
</comment>
<dbReference type="Pfam" id="PF01052">
    <property type="entry name" value="FliMN_C"/>
    <property type="match status" value="1"/>
</dbReference>